<dbReference type="AlphaFoldDB" id="A0A174B397"/>
<dbReference type="SUPFAM" id="SSF56425">
    <property type="entry name" value="Succinate dehydrogenase/fumarate reductase flavoprotein, catalytic domain"/>
    <property type="match status" value="1"/>
</dbReference>
<dbReference type="InterPro" id="IPR027477">
    <property type="entry name" value="Succ_DH/fumarate_Rdtase_cat_sf"/>
</dbReference>
<sequence>MKRALCLLLTSLVLASTVTGCSSNSNDGATSKGSNKYTPGVYTATTQGMHGSEMVVDVTFDESSITDVKVVSHGETFGIGYGMETTPIETIPNKIVETQSVDLDSVTGATLTTTFILNAVKDTVVQAGGTVENLSAKPETTKAEDQTYDVDVVVVGAGVAGISAAIEAAANGADVLILEKQGIVGGATTRSGGKLMANGTDIQKAEGIEDSNELMFDYLKEVGGDLIDDEKLHGFVDNSLDTYNWMTDMGVQVQDVEPIHSSLTPYRVHNTLGGGGMTDGHGGQIIVPMMNKYNELDGDILYNVTANELLTNDNNEIVGVKGLAKDGSTVTVNAKSVIIATGGYAQNKEMMARYADFTTGYSTQVPTGNVGDGITMAEAVGAQIFNSPSTQTVYVSYTCGVGINEESGLIVTEDGKRFVNEYTYQYHVGDAMRKENSSLGYYIATSNDPTPTVQYGMSLESTVSADSIEELAKLIEVDPATLQATVDRYNELCEKGVDEDFGKPADKMYPIKGEKYYAIKLNPAVTVTFGGIVTDVESRVLDANNTPIKGLYAAGETAFEGLFGTEYPGCGVAISAGSYYGRVAGENAANEAKAN</sequence>
<feature type="domain" description="FMN-binding" evidence="10">
    <location>
        <begin position="48"/>
        <end position="127"/>
    </location>
</feature>
<comment type="cofactor">
    <cofactor evidence="2">
        <name>FAD</name>
        <dbReference type="ChEBI" id="CHEBI:57692"/>
    </cofactor>
</comment>
<dbReference type="Proteomes" id="UP000095594">
    <property type="component" value="Unassembled WGS sequence"/>
</dbReference>
<keyword evidence="5" id="KW-0285">Flavoprotein</keyword>
<dbReference type="InterPro" id="IPR003953">
    <property type="entry name" value="FAD-dep_OxRdtase_2_FAD-bd"/>
</dbReference>
<dbReference type="Gene3D" id="3.50.50.60">
    <property type="entry name" value="FAD/NAD(P)-binding domain"/>
    <property type="match status" value="1"/>
</dbReference>
<evidence type="ECO:0000256" key="9">
    <source>
        <dbReference type="SAM" id="SignalP"/>
    </source>
</evidence>
<dbReference type="RefSeq" id="WP_055263977.1">
    <property type="nucleotide sequence ID" value="NZ_CABIXQ010000004.1"/>
</dbReference>
<accession>A0A174B397</accession>
<keyword evidence="9" id="KW-0732">Signal</keyword>
<evidence type="ECO:0000256" key="4">
    <source>
        <dbReference type="ARBA" id="ARBA00015872"/>
    </source>
</evidence>
<dbReference type="EC" id="1.3.99.33" evidence="3"/>
<evidence type="ECO:0000256" key="1">
    <source>
        <dbReference type="ARBA" id="ARBA00001917"/>
    </source>
</evidence>
<dbReference type="SUPFAM" id="SSF51905">
    <property type="entry name" value="FAD/NAD(P)-binding domain"/>
    <property type="match status" value="1"/>
</dbReference>
<dbReference type="GO" id="GO:0008202">
    <property type="term" value="P:steroid metabolic process"/>
    <property type="evidence" value="ECO:0007669"/>
    <property type="project" value="UniProtKB-ARBA"/>
</dbReference>
<dbReference type="Gene3D" id="3.90.700.10">
    <property type="entry name" value="Succinate dehydrogenase/fumarate reductase flavoprotein, catalytic domain"/>
    <property type="match status" value="1"/>
</dbReference>
<dbReference type="InterPro" id="IPR050315">
    <property type="entry name" value="FAD-oxidoreductase_2"/>
</dbReference>
<evidence type="ECO:0000256" key="2">
    <source>
        <dbReference type="ARBA" id="ARBA00001974"/>
    </source>
</evidence>
<dbReference type="OrthoDB" id="3169476at2"/>
<keyword evidence="6" id="KW-0274">FAD</keyword>
<comment type="catalytic activity">
    <reaction evidence="8">
        <text>dihydrourocanate + A = urocanate + AH2</text>
        <dbReference type="Rhea" id="RHEA:36059"/>
        <dbReference type="ChEBI" id="CHEBI:13193"/>
        <dbReference type="ChEBI" id="CHEBI:17499"/>
        <dbReference type="ChEBI" id="CHEBI:27247"/>
        <dbReference type="ChEBI" id="CHEBI:72991"/>
        <dbReference type="EC" id="1.3.99.33"/>
    </reaction>
</comment>
<feature type="signal peptide" evidence="9">
    <location>
        <begin position="1"/>
        <end position="20"/>
    </location>
</feature>
<dbReference type="InterPro" id="IPR036188">
    <property type="entry name" value="FAD/NAD-bd_sf"/>
</dbReference>
<dbReference type="GO" id="GO:0016020">
    <property type="term" value="C:membrane"/>
    <property type="evidence" value="ECO:0007669"/>
    <property type="project" value="InterPro"/>
</dbReference>
<dbReference type="Gene3D" id="3.90.1010.20">
    <property type="match status" value="1"/>
</dbReference>
<dbReference type="PANTHER" id="PTHR43400">
    <property type="entry name" value="FUMARATE REDUCTASE"/>
    <property type="match status" value="1"/>
</dbReference>
<evidence type="ECO:0000256" key="3">
    <source>
        <dbReference type="ARBA" id="ARBA00013137"/>
    </source>
</evidence>
<keyword evidence="7" id="KW-0560">Oxidoreductase</keyword>
<proteinExistence type="predicted"/>
<organism evidence="11 12">
    <name type="scientific">Clostridium disporicum</name>
    <dbReference type="NCBI Taxonomy" id="84024"/>
    <lineage>
        <taxon>Bacteria</taxon>
        <taxon>Bacillati</taxon>
        <taxon>Bacillota</taxon>
        <taxon>Clostridia</taxon>
        <taxon>Eubacteriales</taxon>
        <taxon>Clostridiaceae</taxon>
        <taxon>Clostridium</taxon>
    </lineage>
</organism>
<dbReference type="PROSITE" id="PS51257">
    <property type="entry name" value="PROKAR_LIPOPROTEIN"/>
    <property type="match status" value="1"/>
</dbReference>
<evidence type="ECO:0000256" key="8">
    <source>
        <dbReference type="ARBA" id="ARBA00049922"/>
    </source>
</evidence>
<evidence type="ECO:0000256" key="5">
    <source>
        <dbReference type="ARBA" id="ARBA00022630"/>
    </source>
</evidence>
<dbReference type="Pfam" id="PF00890">
    <property type="entry name" value="FAD_binding_2"/>
    <property type="match status" value="1"/>
</dbReference>
<dbReference type="SMART" id="SM00900">
    <property type="entry name" value="FMN_bind"/>
    <property type="match status" value="1"/>
</dbReference>
<dbReference type="PRINTS" id="PR00368">
    <property type="entry name" value="FADPNR"/>
</dbReference>
<evidence type="ECO:0000313" key="11">
    <source>
        <dbReference type="EMBL" id="CUN95174.1"/>
    </source>
</evidence>
<dbReference type="InterPro" id="IPR007329">
    <property type="entry name" value="FMN-bd"/>
</dbReference>
<evidence type="ECO:0000256" key="6">
    <source>
        <dbReference type="ARBA" id="ARBA00022827"/>
    </source>
</evidence>
<dbReference type="EMBL" id="CYZX01000004">
    <property type="protein sequence ID" value="CUN95174.1"/>
    <property type="molecule type" value="Genomic_DNA"/>
</dbReference>
<dbReference type="Pfam" id="PF04205">
    <property type="entry name" value="FMN_bind"/>
    <property type="match status" value="1"/>
</dbReference>
<feature type="chain" id="PRO_5038850236" description="Urocanate reductase" evidence="9">
    <location>
        <begin position="21"/>
        <end position="595"/>
    </location>
</feature>
<gene>
    <name evidence="11" type="primary">fccA_2</name>
    <name evidence="11" type="ORF">ERS852471_00701</name>
</gene>
<evidence type="ECO:0000313" key="12">
    <source>
        <dbReference type="Proteomes" id="UP000095594"/>
    </source>
</evidence>
<protein>
    <recommendedName>
        <fullName evidence="4">Urocanate reductase</fullName>
        <ecNumber evidence="3">1.3.99.33</ecNumber>
    </recommendedName>
</protein>
<comment type="cofactor">
    <cofactor evidence="1">
        <name>FMN</name>
        <dbReference type="ChEBI" id="CHEBI:58210"/>
    </cofactor>
</comment>
<evidence type="ECO:0000259" key="10">
    <source>
        <dbReference type="SMART" id="SM00900"/>
    </source>
</evidence>
<evidence type="ECO:0000256" key="7">
    <source>
        <dbReference type="ARBA" id="ARBA00023002"/>
    </source>
</evidence>
<dbReference type="PANTHER" id="PTHR43400:SF10">
    <property type="entry name" value="3-OXOSTEROID 1-DEHYDROGENASE"/>
    <property type="match status" value="1"/>
</dbReference>
<reference evidence="11 12" key="1">
    <citation type="submission" date="2015-09" db="EMBL/GenBank/DDBJ databases">
        <authorList>
            <consortium name="Pathogen Informatics"/>
        </authorList>
    </citation>
    <scope>NUCLEOTIDE SEQUENCE [LARGE SCALE GENOMIC DNA]</scope>
    <source>
        <strain evidence="11 12">2789STDY5834856</strain>
    </source>
</reference>
<dbReference type="GO" id="GO:0010181">
    <property type="term" value="F:FMN binding"/>
    <property type="evidence" value="ECO:0007669"/>
    <property type="project" value="InterPro"/>
</dbReference>
<dbReference type="GO" id="GO:0033765">
    <property type="term" value="F:steroid dehydrogenase activity, acting on the CH-CH group of donors"/>
    <property type="evidence" value="ECO:0007669"/>
    <property type="project" value="UniProtKB-ARBA"/>
</dbReference>
<name>A0A174B397_9CLOT</name>